<dbReference type="GeneID" id="14913159"/>
<feature type="compositionally biased region" description="Acidic residues" evidence="1">
    <location>
        <begin position="175"/>
        <end position="185"/>
    </location>
</feature>
<reference evidence="2 3" key="1">
    <citation type="journal article" date="2013" name="Genome Biol.">
        <title>Genome of Acanthamoeba castellanii highlights extensive lateral gene transfer and early evolution of tyrosine kinase signaling.</title>
        <authorList>
            <person name="Clarke M."/>
            <person name="Lohan A.J."/>
            <person name="Liu B."/>
            <person name="Lagkouvardos I."/>
            <person name="Roy S."/>
            <person name="Zafar N."/>
            <person name="Bertelli C."/>
            <person name="Schilde C."/>
            <person name="Kianianmomeni A."/>
            <person name="Burglin T.R."/>
            <person name="Frech C."/>
            <person name="Turcotte B."/>
            <person name="Kopec K.O."/>
            <person name="Synnott J.M."/>
            <person name="Choo C."/>
            <person name="Paponov I."/>
            <person name="Finkler A."/>
            <person name="Soon Heng Tan C."/>
            <person name="Hutchins A.P."/>
            <person name="Weinmeier T."/>
            <person name="Rattei T."/>
            <person name="Chu J.S."/>
            <person name="Gimenez G."/>
            <person name="Irimia M."/>
            <person name="Rigden D.J."/>
            <person name="Fitzpatrick D.A."/>
            <person name="Lorenzo-Morales J."/>
            <person name="Bateman A."/>
            <person name="Chiu C.H."/>
            <person name="Tang P."/>
            <person name="Hegemann P."/>
            <person name="Fromm H."/>
            <person name="Raoult D."/>
            <person name="Greub G."/>
            <person name="Miranda-Saavedra D."/>
            <person name="Chen N."/>
            <person name="Nash P."/>
            <person name="Ginger M.L."/>
            <person name="Horn M."/>
            <person name="Schaap P."/>
            <person name="Caler L."/>
            <person name="Loftus B."/>
        </authorList>
    </citation>
    <scope>NUCLEOTIDE SEQUENCE [LARGE SCALE GENOMIC DNA]</scope>
    <source>
        <strain evidence="2 3">Neff</strain>
    </source>
</reference>
<dbReference type="EMBL" id="KB008103">
    <property type="protein sequence ID" value="ELR12725.1"/>
    <property type="molecule type" value="Genomic_DNA"/>
</dbReference>
<feature type="region of interest" description="Disordered" evidence="1">
    <location>
        <begin position="155"/>
        <end position="190"/>
    </location>
</feature>
<dbReference type="KEGG" id="acan:ACA1_092580"/>
<sequence length="286" mass="31507">MDAKAKLHEQKKQKSLKRQRKRDEDAHGKNKRARIGDGSGGKVKKPKSPDFLVKSFRLGAKAWAAAADLKIQVKIFSTKEPPVFEVRADRKGKGQRERLVAELEAIPTFDFAAVDELLVITCAVPRDSLALERASGAEAAGGWTEVPLGEEVLGKKKDDKKKTTTKKKGSKKEEEEMEEAEDGGDDEQKINLEMRIAGDAVKRERVKAAFLVALAKAKEAAIKEVELDRGSDDEDDEDDDDEDDDDDIDEAEEAYLEALKNKALKRDGSEGAADSGLSGLRFIITK</sequence>
<dbReference type="Proteomes" id="UP000011083">
    <property type="component" value="Unassembled WGS sequence"/>
</dbReference>
<evidence type="ECO:0000256" key="1">
    <source>
        <dbReference type="SAM" id="MobiDB-lite"/>
    </source>
</evidence>
<keyword evidence="3" id="KW-1185">Reference proteome</keyword>
<feature type="compositionally biased region" description="Basic and acidic residues" evidence="1">
    <location>
        <begin position="1"/>
        <end position="12"/>
    </location>
</feature>
<protein>
    <submittedName>
        <fullName evidence="2">Uncharacterized protein</fullName>
    </submittedName>
</protein>
<feature type="region of interest" description="Disordered" evidence="1">
    <location>
        <begin position="1"/>
        <end position="48"/>
    </location>
</feature>
<evidence type="ECO:0000313" key="3">
    <source>
        <dbReference type="Proteomes" id="UP000011083"/>
    </source>
</evidence>
<dbReference type="AlphaFoldDB" id="L8GI22"/>
<feature type="region of interest" description="Disordered" evidence="1">
    <location>
        <begin position="223"/>
        <end position="253"/>
    </location>
</feature>
<feature type="compositionally biased region" description="Acidic residues" evidence="1">
    <location>
        <begin position="231"/>
        <end position="253"/>
    </location>
</feature>
<accession>L8GI22</accession>
<dbReference type="RefSeq" id="XP_004334738.1">
    <property type="nucleotide sequence ID" value="XM_004334690.1"/>
</dbReference>
<gene>
    <name evidence="2" type="ORF">ACA1_092580</name>
</gene>
<proteinExistence type="predicted"/>
<dbReference type="VEuPathDB" id="AmoebaDB:ACA1_092580"/>
<evidence type="ECO:0000313" key="2">
    <source>
        <dbReference type="EMBL" id="ELR12725.1"/>
    </source>
</evidence>
<name>L8GI22_ACACF</name>
<organism evidence="2 3">
    <name type="scientific">Acanthamoeba castellanii (strain ATCC 30010 / Neff)</name>
    <dbReference type="NCBI Taxonomy" id="1257118"/>
    <lineage>
        <taxon>Eukaryota</taxon>
        <taxon>Amoebozoa</taxon>
        <taxon>Discosea</taxon>
        <taxon>Longamoebia</taxon>
        <taxon>Centramoebida</taxon>
        <taxon>Acanthamoebidae</taxon>
        <taxon>Acanthamoeba</taxon>
    </lineage>
</organism>